<evidence type="ECO:0000256" key="1">
    <source>
        <dbReference type="ARBA" id="ARBA00022741"/>
    </source>
</evidence>
<dbReference type="InterPro" id="IPR022812">
    <property type="entry name" value="Dynamin"/>
</dbReference>
<feature type="compositionally biased region" description="Basic and acidic residues" evidence="3">
    <location>
        <begin position="512"/>
        <end position="522"/>
    </location>
</feature>
<dbReference type="GO" id="GO:0008017">
    <property type="term" value="F:microtubule binding"/>
    <property type="evidence" value="ECO:0007669"/>
    <property type="project" value="TreeGrafter"/>
</dbReference>
<feature type="compositionally biased region" description="Polar residues" evidence="3">
    <location>
        <begin position="462"/>
        <end position="481"/>
    </location>
</feature>
<feature type="region of interest" description="Disordered" evidence="3">
    <location>
        <begin position="462"/>
        <end position="613"/>
    </location>
</feature>
<protein>
    <submittedName>
        <fullName evidence="5">Interferon-induced GTP-binding protein Mx</fullName>
    </submittedName>
</protein>
<dbReference type="Pfam" id="PF01031">
    <property type="entry name" value="Dynamin_M"/>
    <property type="match status" value="1"/>
</dbReference>
<sequence length="941" mass="105466">MADKPSPQLSCLRKLSEPYAGVLDALDSLKDVGFERKLVPKLVVIGDQNSGKSSVLEAICQIPFPVNTRLCTRFPTEVVQRKADKDLIVVTISPATNNANDASITEFERRHELVDSTESRSASEWLESAIMAATNLILGGSSDSTFQKRFSHDVLRITVMGPNRSPLTLVDLPGLWSTSSNAQDTKDRGVVDDMVRAYLEEPRNVFLLVISARSHWNNLRAPQEVEDKGDASGLRTLGVITELDAAHEDRDQIISLFHAKERWNPGCGWHGLRNRSKKERNDGKDRDEIERKFFGEHWDQIDESQKGIAALRPKLTSLLTGQVRRHLHSLIGEVRGQIKIAKGQIETLEKRRASEHTQRNLLSRMAGHFQQLCCNAVNGQYGEGIVPPGLQAFFNDSTDAQQRCQDKRLQAVVRALGQLFNRVMIKNGKSTLIVGLDEIPLGPFKASFSTNLATTETLAGNISGSNVTRSSSDAPEDGTNSNERDQVEREVSDDEEHYDSDNAIAGSSQEEPMNHVDSDASKKKGGSVRRKINEEAPSTSTSEDMSSDTESIKRRIARGKKRERASGEDGDGMSSRDVNRMSASNVADSTSNGKHSAKVEGTPTASFGHRSQRETDRILRAHVHEIYEPFATPLQQSFADFERKVLFMAAQWRGIESLDEVNAAMVSKLFREESKRWNPIANTHLNLVWEVVCRFVHLALEHCVDRGFLPDLKNLLIYKRLEQLHRYAEEKLEELLRCHDGMNPAIHDFISELDEDALTFGVRTKTTREDIRKEMLQQLKSALSAKEWRKIVAEAYYHLQIFTNDDSSLTDRLFEKMRATLEKVALEDASHGAGDAEAGNHHTSEQAAVRRAIFTMEKYYKASLVSFVSHVNAMVVHNGLLERLPYEIFTPDIVSSQTSEIVSKIAGEKEDDAKRRAEFGEKLSAFEDALRSFEDFQISIA</sequence>
<feature type="compositionally biased region" description="Basic residues" evidence="3">
    <location>
        <begin position="554"/>
        <end position="563"/>
    </location>
</feature>
<keyword evidence="2" id="KW-0342">GTP-binding</keyword>
<dbReference type="GO" id="GO:0005874">
    <property type="term" value="C:microtubule"/>
    <property type="evidence" value="ECO:0007669"/>
    <property type="project" value="TreeGrafter"/>
</dbReference>
<dbReference type="GO" id="GO:0006897">
    <property type="term" value="P:endocytosis"/>
    <property type="evidence" value="ECO:0007669"/>
    <property type="project" value="TreeGrafter"/>
</dbReference>
<proteinExistence type="predicted"/>
<dbReference type="SMART" id="SM00053">
    <property type="entry name" value="DYNc"/>
    <property type="match status" value="1"/>
</dbReference>
<dbReference type="Proteomes" id="UP000613401">
    <property type="component" value="Unassembled WGS sequence"/>
</dbReference>
<dbReference type="InterPro" id="IPR020850">
    <property type="entry name" value="GED_dom"/>
</dbReference>
<dbReference type="Gene3D" id="3.40.50.300">
    <property type="entry name" value="P-loop containing nucleotide triphosphate hydrolases"/>
    <property type="match status" value="1"/>
</dbReference>
<evidence type="ECO:0000256" key="3">
    <source>
        <dbReference type="SAM" id="MobiDB-lite"/>
    </source>
</evidence>
<gene>
    <name evidence="5" type="ORF">GCG54_00014768</name>
</gene>
<dbReference type="Pfam" id="PF00350">
    <property type="entry name" value="Dynamin_N"/>
    <property type="match status" value="1"/>
</dbReference>
<dbReference type="GO" id="GO:0016559">
    <property type="term" value="P:peroxisome fission"/>
    <property type="evidence" value="ECO:0007669"/>
    <property type="project" value="TreeGrafter"/>
</dbReference>
<dbReference type="PROSITE" id="PS51388">
    <property type="entry name" value="GED"/>
    <property type="match status" value="1"/>
</dbReference>
<keyword evidence="6" id="KW-1185">Reference proteome</keyword>
<dbReference type="InterPro" id="IPR000375">
    <property type="entry name" value="Dynamin_stalk"/>
</dbReference>
<feature type="compositionally biased region" description="Polar residues" evidence="3">
    <location>
        <begin position="581"/>
        <end position="594"/>
    </location>
</feature>
<dbReference type="PRINTS" id="PR00195">
    <property type="entry name" value="DYNAMIN"/>
</dbReference>
<dbReference type="SUPFAM" id="SSF52540">
    <property type="entry name" value="P-loop containing nucleoside triphosphate hydrolases"/>
    <property type="match status" value="1"/>
</dbReference>
<dbReference type="RefSeq" id="XP_045260711.1">
    <property type="nucleotide sequence ID" value="XM_045414589.1"/>
</dbReference>
<dbReference type="PANTHER" id="PTHR11566:SF21">
    <property type="entry name" value="DYNAMIN RELATED PROTEIN 1, ISOFORM A"/>
    <property type="match status" value="1"/>
</dbReference>
<evidence type="ECO:0000256" key="2">
    <source>
        <dbReference type="ARBA" id="ARBA00023134"/>
    </source>
</evidence>
<organism evidence="5 6">
    <name type="scientific">Colletotrichum gloeosporioides</name>
    <name type="common">Anthracnose fungus</name>
    <name type="synonym">Glomerella cingulata</name>
    <dbReference type="NCBI Taxonomy" id="474922"/>
    <lineage>
        <taxon>Eukaryota</taxon>
        <taxon>Fungi</taxon>
        <taxon>Dikarya</taxon>
        <taxon>Ascomycota</taxon>
        <taxon>Pezizomycotina</taxon>
        <taxon>Sordariomycetes</taxon>
        <taxon>Hypocreomycetidae</taxon>
        <taxon>Glomerellales</taxon>
        <taxon>Glomerellaceae</taxon>
        <taxon>Colletotrichum</taxon>
        <taxon>Colletotrichum gloeosporioides species complex</taxon>
    </lineage>
</organism>
<dbReference type="GO" id="GO:0005739">
    <property type="term" value="C:mitochondrion"/>
    <property type="evidence" value="ECO:0007669"/>
    <property type="project" value="TreeGrafter"/>
</dbReference>
<dbReference type="CDD" id="cd08771">
    <property type="entry name" value="DLP_1"/>
    <property type="match status" value="1"/>
</dbReference>
<dbReference type="GeneID" id="69021876"/>
<accession>A0A8H4CD92</accession>
<reference evidence="5" key="1">
    <citation type="journal article" date="2020" name="Phytopathology">
        <title>Genome sequence and comparative analysis of Colletotrichum gloeosporioides isolated from Liriodendron leaves.</title>
        <authorList>
            <person name="Fu F.F."/>
            <person name="Hao Z."/>
            <person name="Wang P."/>
            <person name="Lu Y."/>
            <person name="Xue L.J."/>
            <person name="Wei G."/>
            <person name="Tian Y."/>
            <person name="Baishi H."/>
            <person name="Xu H."/>
            <person name="Shi J."/>
            <person name="Cheng T."/>
            <person name="Wang G."/>
            <person name="Yi Y."/>
            <person name="Chen J."/>
        </authorList>
    </citation>
    <scope>NUCLEOTIDE SEQUENCE</scope>
    <source>
        <strain evidence="5">Lc1</strain>
    </source>
</reference>
<dbReference type="GO" id="GO:0016020">
    <property type="term" value="C:membrane"/>
    <property type="evidence" value="ECO:0007669"/>
    <property type="project" value="TreeGrafter"/>
</dbReference>
<evidence type="ECO:0000259" key="4">
    <source>
        <dbReference type="PROSITE" id="PS51388"/>
    </source>
</evidence>
<dbReference type="EMBL" id="WVTB01000066">
    <property type="protein sequence ID" value="KAF3801552.1"/>
    <property type="molecule type" value="Genomic_DNA"/>
</dbReference>
<feature type="domain" description="GED" evidence="4">
    <location>
        <begin position="849"/>
        <end position="941"/>
    </location>
</feature>
<comment type="caution">
    <text evidence="5">The sequence shown here is derived from an EMBL/GenBank/DDBJ whole genome shotgun (WGS) entry which is preliminary data.</text>
</comment>
<dbReference type="AlphaFoldDB" id="A0A8H4CD92"/>
<dbReference type="InterPro" id="IPR027417">
    <property type="entry name" value="P-loop_NTPase"/>
</dbReference>
<dbReference type="InterPro" id="IPR001401">
    <property type="entry name" value="Dynamin_GTPase"/>
</dbReference>
<dbReference type="InterPro" id="IPR045063">
    <property type="entry name" value="Dynamin_N"/>
</dbReference>
<dbReference type="PANTHER" id="PTHR11566">
    <property type="entry name" value="DYNAMIN"/>
    <property type="match status" value="1"/>
</dbReference>
<evidence type="ECO:0000313" key="5">
    <source>
        <dbReference type="EMBL" id="KAF3801552.1"/>
    </source>
</evidence>
<evidence type="ECO:0000313" key="6">
    <source>
        <dbReference type="Proteomes" id="UP000613401"/>
    </source>
</evidence>
<dbReference type="GO" id="GO:0000266">
    <property type="term" value="P:mitochondrial fission"/>
    <property type="evidence" value="ECO:0007669"/>
    <property type="project" value="TreeGrafter"/>
</dbReference>
<name>A0A8H4CD92_COLGL</name>
<dbReference type="GO" id="GO:0003924">
    <property type="term" value="F:GTPase activity"/>
    <property type="evidence" value="ECO:0007669"/>
    <property type="project" value="InterPro"/>
</dbReference>
<reference evidence="5" key="2">
    <citation type="submission" date="2020-03" db="EMBL/GenBank/DDBJ databases">
        <authorList>
            <person name="Fu F.-F."/>
            <person name="Chen J."/>
        </authorList>
    </citation>
    <scope>NUCLEOTIDE SEQUENCE</scope>
    <source>
        <strain evidence="5">Lc1</strain>
    </source>
</reference>
<dbReference type="GO" id="GO:0005525">
    <property type="term" value="F:GTP binding"/>
    <property type="evidence" value="ECO:0007669"/>
    <property type="project" value="InterPro"/>
</dbReference>
<dbReference type="GO" id="GO:0048312">
    <property type="term" value="P:intracellular distribution of mitochondria"/>
    <property type="evidence" value="ECO:0007669"/>
    <property type="project" value="TreeGrafter"/>
</dbReference>
<keyword evidence="1" id="KW-0547">Nucleotide-binding</keyword>